<dbReference type="Pfam" id="PF10101">
    <property type="entry name" value="DUF2339"/>
    <property type="match status" value="2"/>
</dbReference>
<feature type="transmembrane region" description="Helical" evidence="2">
    <location>
        <begin position="950"/>
        <end position="968"/>
    </location>
</feature>
<dbReference type="RefSeq" id="WP_200349122.1">
    <property type="nucleotide sequence ID" value="NZ_BAABHZ010000005.1"/>
</dbReference>
<feature type="transmembrane region" description="Helical" evidence="2">
    <location>
        <begin position="212"/>
        <end position="230"/>
    </location>
</feature>
<dbReference type="SUPFAM" id="SSF103473">
    <property type="entry name" value="MFS general substrate transporter"/>
    <property type="match status" value="1"/>
</dbReference>
<dbReference type="PANTHER" id="PTHR38434:SF1">
    <property type="entry name" value="BLL2549 PROTEIN"/>
    <property type="match status" value="1"/>
</dbReference>
<organism evidence="3 4">
    <name type="scientific">Luteolibacter yonseiensis</name>
    <dbReference type="NCBI Taxonomy" id="1144680"/>
    <lineage>
        <taxon>Bacteria</taxon>
        <taxon>Pseudomonadati</taxon>
        <taxon>Verrucomicrobiota</taxon>
        <taxon>Verrucomicrobiia</taxon>
        <taxon>Verrucomicrobiales</taxon>
        <taxon>Verrucomicrobiaceae</taxon>
        <taxon>Luteolibacter</taxon>
    </lineage>
</organism>
<keyword evidence="2" id="KW-1133">Transmembrane helix</keyword>
<feature type="transmembrane region" description="Helical" evidence="2">
    <location>
        <begin position="975"/>
        <end position="995"/>
    </location>
</feature>
<feature type="transmembrane region" description="Helical" evidence="2">
    <location>
        <begin position="793"/>
        <end position="810"/>
    </location>
</feature>
<feature type="transmembrane region" description="Helical" evidence="2">
    <location>
        <begin position="676"/>
        <end position="693"/>
    </location>
</feature>
<feature type="transmembrane region" description="Helical" evidence="2">
    <location>
        <begin position="483"/>
        <end position="506"/>
    </location>
</feature>
<dbReference type="PANTHER" id="PTHR38434">
    <property type="entry name" value="BLL2549 PROTEIN"/>
    <property type="match status" value="1"/>
</dbReference>
<feature type="transmembrane region" description="Helical" evidence="2">
    <location>
        <begin position="400"/>
        <end position="419"/>
    </location>
</feature>
<evidence type="ECO:0000256" key="2">
    <source>
        <dbReference type="SAM" id="Phobius"/>
    </source>
</evidence>
<dbReference type="EMBL" id="JAENIK010000001">
    <property type="protein sequence ID" value="MBK1814163.1"/>
    <property type="molecule type" value="Genomic_DNA"/>
</dbReference>
<feature type="transmembrane region" description="Helical" evidence="2">
    <location>
        <begin position="705"/>
        <end position="722"/>
    </location>
</feature>
<evidence type="ECO:0000313" key="3">
    <source>
        <dbReference type="EMBL" id="MBK1814163.1"/>
    </source>
</evidence>
<feature type="transmembrane region" description="Helical" evidence="2">
    <location>
        <begin position="315"/>
        <end position="334"/>
    </location>
</feature>
<feature type="transmembrane region" description="Helical" evidence="2">
    <location>
        <begin position="341"/>
        <end position="359"/>
    </location>
</feature>
<evidence type="ECO:0000313" key="4">
    <source>
        <dbReference type="Proteomes" id="UP000600139"/>
    </source>
</evidence>
<dbReference type="AlphaFoldDB" id="A0A934V8I9"/>
<comment type="caution">
    <text evidence="3">The sequence shown here is derived from an EMBL/GenBank/DDBJ whole genome shotgun (WGS) entry which is preliminary data.</text>
</comment>
<dbReference type="InterPro" id="IPR019286">
    <property type="entry name" value="DUF2339_TM"/>
</dbReference>
<dbReference type="InterPro" id="IPR036259">
    <property type="entry name" value="MFS_trans_sf"/>
</dbReference>
<gene>
    <name evidence="3" type="ORF">JIN84_00885</name>
</gene>
<dbReference type="Proteomes" id="UP000600139">
    <property type="component" value="Unassembled WGS sequence"/>
</dbReference>
<feature type="transmembrane region" description="Helical" evidence="2">
    <location>
        <begin position="763"/>
        <end position="781"/>
    </location>
</feature>
<feature type="transmembrane region" description="Helical" evidence="2">
    <location>
        <begin position="626"/>
        <end position="643"/>
    </location>
</feature>
<feature type="transmembrane region" description="Helical" evidence="2">
    <location>
        <begin position="431"/>
        <end position="449"/>
    </location>
</feature>
<feature type="transmembrane region" description="Helical" evidence="2">
    <location>
        <begin position="839"/>
        <end position="857"/>
    </location>
</feature>
<feature type="transmembrane region" description="Helical" evidence="2">
    <location>
        <begin position="1001"/>
        <end position="1021"/>
    </location>
</feature>
<keyword evidence="4" id="KW-1185">Reference proteome</keyword>
<reference evidence="3" key="1">
    <citation type="submission" date="2021-01" db="EMBL/GenBank/DDBJ databases">
        <title>Modified the classification status of verrucomicrobia.</title>
        <authorList>
            <person name="Feng X."/>
        </authorList>
    </citation>
    <scope>NUCLEOTIDE SEQUENCE</scope>
    <source>
        <strain evidence="3">JCM 18052</strain>
    </source>
</reference>
<accession>A0A934V8I9</accession>
<feature type="transmembrane region" description="Helical" evidence="2">
    <location>
        <begin position="6"/>
        <end position="24"/>
    </location>
</feature>
<proteinExistence type="predicted"/>
<feature type="coiled-coil region" evidence="1">
    <location>
        <begin position="23"/>
        <end position="53"/>
    </location>
</feature>
<feature type="transmembrane region" description="Helical" evidence="2">
    <location>
        <begin position="649"/>
        <end position="669"/>
    </location>
</feature>
<feature type="transmembrane region" description="Helical" evidence="2">
    <location>
        <begin position="908"/>
        <end position="930"/>
    </location>
</feature>
<name>A0A934V8I9_9BACT</name>
<feature type="transmembrane region" description="Helical" evidence="2">
    <location>
        <begin position="237"/>
        <end position="257"/>
    </location>
</feature>
<feature type="transmembrane region" description="Helical" evidence="2">
    <location>
        <begin position="518"/>
        <end position="537"/>
    </location>
</feature>
<keyword evidence="2" id="KW-0812">Transmembrane</keyword>
<feature type="transmembrane region" description="Helical" evidence="2">
    <location>
        <begin position="263"/>
        <end position="284"/>
    </location>
</feature>
<feature type="transmembrane region" description="Helical" evidence="2">
    <location>
        <begin position="734"/>
        <end position="751"/>
    </location>
</feature>
<feature type="transmembrane region" description="Helical" evidence="2">
    <location>
        <begin position="371"/>
        <end position="393"/>
    </location>
</feature>
<feature type="transmembrane region" description="Helical" evidence="2">
    <location>
        <begin position="816"/>
        <end position="832"/>
    </location>
</feature>
<sequence length="1030" mass="112070">MEGIIIIAVLVLIWFVIAPFVALARASDARSEARQARTDLQDALARIGQLENEMSHLGGRAPKPEERAVIPQGRTVKSDIPRVEENLPRFEPPLAGRGPDIEPERVTVRVSLPDVGTGAEHHPLPPPLPTAAKRRKLIDYGDDGPPEKAVPEKAPVPVEPAVAKEPAEPFSLEKFMGVKLFAWLGGVAMFFGVIFFVKYAFENNLISPSTRIILGFLTGTGLLAGGLFTHRLPRYRVLAQAFCATGVLILYGVSFAAHAIYHFPLFGTIQTFSLMACITCAAFFISVRLNALVVAVLGMLGGFMTPVLLSTGQDQVLGLFGYIALLDAGLLAVSRHNRWHFLVPCAAAGTALTQIGWFVKFFSYGGYAHDNLILIPMGIQLGFIALFLVGGWIKRPRPDLHAACSVFGLSAVAVLFSFVMLGHESVAERLVLLYGFLLLVHLGVIATVLARPALGIAQFITALLGFLHLACWTQYHLTDENLHWLLGACLVFGALHAVVPVLVARYQPARLAMLPQRSGPWFAPLVLVMMLIPIFHLPAVPPLFWGAVLMADLLVIVLAIASGALLPVLVSLLLTMGVAGAWLFKAPADITSLMPFLGVITGFSALFTIAGKWLYRGKEEGATPDVVITAAVLPFVLLLLALGKLPVPVPTPVFLVALLMTGLLTFLGISGKQGKLMLVALTGTFAVEGIWYLNHFKNPAPGIPLAWFLGFYSLFLLVPFILRKRCADLPETWIAAALSGVAHFLLVHSLVKQSFPNDFMGLVPAAFAVPSLIGMYAIWKWFPGMDARQQSRLAWFGGVALLFITLVFPIQFERQWITVSWAIEGALLLWLFRRVPHPGLQFTGLALLLTSFVRLALNPVVFTDYARGGTPILNWHLYAYGLVAAAHFLGATWLADPHEPLRRFKPRGTLLALGGILLFLLLNIEIADYFTAPGDRCVAFNFGGNFARDMTYSIAWGLFSLGLLGLGFRSGSEHARFAAVGLLVVTLLKVFLHDLAAIQNIFRIGALVGVAVIAFIASFLYQKFFEKSKG</sequence>
<feature type="transmembrane region" description="Helical" evidence="2">
    <location>
        <begin position="877"/>
        <end position="896"/>
    </location>
</feature>
<keyword evidence="1" id="KW-0175">Coiled coil</keyword>
<feature type="transmembrane region" description="Helical" evidence="2">
    <location>
        <begin position="565"/>
        <end position="584"/>
    </location>
</feature>
<feature type="transmembrane region" description="Helical" evidence="2">
    <location>
        <begin position="180"/>
        <end position="200"/>
    </location>
</feature>
<evidence type="ECO:0000256" key="1">
    <source>
        <dbReference type="SAM" id="Coils"/>
    </source>
</evidence>
<feature type="transmembrane region" description="Helical" evidence="2">
    <location>
        <begin position="596"/>
        <end position="614"/>
    </location>
</feature>
<protein>
    <submittedName>
        <fullName evidence="3">DUF2339 domain-containing protein</fullName>
    </submittedName>
</protein>
<keyword evidence="2" id="KW-0472">Membrane</keyword>
<feature type="transmembrane region" description="Helical" evidence="2">
    <location>
        <begin position="291"/>
        <end position="309"/>
    </location>
</feature>